<dbReference type="GO" id="GO:0008616">
    <property type="term" value="P:tRNA queuosine(34) biosynthetic process"/>
    <property type="evidence" value="ECO:0007669"/>
    <property type="project" value="UniProtKB-UniRule"/>
</dbReference>
<dbReference type="InterPro" id="IPR050084">
    <property type="entry name" value="NADPH_dep_7-cyano-7-deazaG_red"/>
</dbReference>
<dbReference type="InterPro" id="IPR043133">
    <property type="entry name" value="GTP-CH-I_C/QueF"/>
</dbReference>
<comment type="subcellular location">
    <subcellularLocation>
        <location evidence="5">Cytoplasm</location>
    </subcellularLocation>
</comment>
<comment type="function">
    <text evidence="5">Catalyzes the NADPH-dependent reduction of 7-cyano-7-deazaguanine (preQ0) to 7-aminomethyl-7-deazaguanine (preQ1).</text>
</comment>
<dbReference type="EC" id="1.7.1.13" evidence="5"/>
<keyword evidence="2 5" id="KW-0671">Queuosine biosynthesis</keyword>
<dbReference type="AlphaFoldDB" id="A0A0C1YPK6"/>
<dbReference type="InterPro" id="IPR029500">
    <property type="entry name" value="QueF"/>
</dbReference>
<comment type="caution">
    <text evidence="6">The sequence shown here is derived from an EMBL/GenBank/DDBJ whole genome shotgun (WGS) entry which is preliminary data.</text>
</comment>
<organism evidence="6">
    <name type="scientific">Lyngbya confervoides BDU141951</name>
    <dbReference type="NCBI Taxonomy" id="1574623"/>
    <lineage>
        <taxon>Bacteria</taxon>
        <taxon>Bacillati</taxon>
        <taxon>Cyanobacteriota</taxon>
        <taxon>Cyanophyceae</taxon>
        <taxon>Oscillatoriophycideae</taxon>
        <taxon>Oscillatoriales</taxon>
        <taxon>Microcoleaceae</taxon>
        <taxon>Lyngbya</taxon>
    </lineage>
</organism>
<dbReference type="PIRSF" id="PIRSF027377">
    <property type="entry name" value="Nitrile_oxidored_QueF"/>
    <property type="match status" value="1"/>
</dbReference>
<evidence type="ECO:0000313" key="6">
    <source>
        <dbReference type="EMBL" id="NEV65992.1"/>
    </source>
</evidence>
<dbReference type="PANTHER" id="PTHR34354">
    <property type="entry name" value="NADPH-DEPENDENT 7-CYANO-7-DEAZAGUANINE REDUCTASE"/>
    <property type="match status" value="1"/>
</dbReference>
<dbReference type="SUPFAM" id="SSF55620">
    <property type="entry name" value="Tetrahydrobiopterin biosynthesis enzymes-like"/>
    <property type="match status" value="1"/>
</dbReference>
<reference evidence="6" key="3">
    <citation type="submission" date="2020-02" db="EMBL/GenBank/DDBJ databases">
        <authorList>
            <person name="Sarangi A.N."/>
            <person name="Ghosh S."/>
            <person name="Mukherjee M."/>
            <person name="Tripathy S."/>
        </authorList>
    </citation>
    <scope>NUCLEOTIDE SEQUENCE</scope>
    <source>
        <strain evidence="6">BDU141951</strain>
    </source>
</reference>
<keyword evidence="4 5" id="KW-0560">Oxidoreductase</keyword>
<comment type="similarity">
    <text evidence="5">Belongs to the GTP cyclohydrolase I family. QueF type 1 subfamily.</text>
</comment>
<dbReference type="PANTHER" id="PTHR34354:SF1">
    <property type="entry name" value="NADPH-DEPENDENT 7-CYANO-7-DEAZAGUANINE REDUCTASE"/>
    <property type="match status" value="1"/>
</dbReference>
<comment type="pathway">
    <text evidence="5">tRNA modification; tRNA-queuosine biosynthesis.</text>
</comment>
<evidence type="ECO:0000256" key="2">
    <source>
        <dbReference type="ARBA" id="ARBA00022785"/>
    </source>
</evidence>
<gene>
    <name evidence="5 6" type="primary">queF</name>
    <name evidence="6" type="ORF">QQ91_002560</name>
</gene>
<comment type="catalytic activity">
    <reaction evidence="5">
        <text>7-aminomethyl-7-carbaguanine + 2 NADP(+) = 7-cyano-7-carbaguanine + 2 NADPH + 3 H(+)</text>
        <dbReference type="Rhea" id="RHEA:13409"/>
        <dbReference type="ChEBI" id="CHEBI:15378"/>
        <dbReference type="ChEBI" id="CHEBI:45075"/>
        <dbReference type="ChEBI" id="CHEBI:57783"/>
        <dbReference type="ChEBI" id="CHEBI:58349"/>
        <dbReference type="ChEBI" id="CHEBI:58703"/>
        <dbReference type="EC" id="1.7.1.13"/>
    </reaction>
</comment>
<dbReference type="UniPathway" id="UPA00392"/>
<feature type="binding site" evidence="5">
    <location>
        <begin position="65"/>
        <end position="67"/>
    </location>
    <ligand>
        <name>substrate</name>
    </ligand>
</feature>
<dbReference type="InterPro" id="IPR016856">
    <property type="entry name" value="QueF_type1"/>
</dbReference>
<dbReference type="GO" id="GO:0033739">
    <property type="term" value="F:preQ1 synthase activity"/>
    <property type="evidence" value="ECO:0007669"/>
    <property type="project" value="UniProtKB-UniRule"/>
</dbReference>
<evidence type="ECO:0000256" key="1">
    <source>
        <dbReference type="ARBA" id="ARBA00022490"/>
    </source>
</evidence>
<dbReference type="Gene3D" id="3.30.1130.10">
    <property type="match status" value="1"/>
</dbReference>
<keyword evidence="3 5" id="KW-0521">NADP</keyword>
<feature type="binding site" evidence="5">
    <location>
        <begin position="84"/>
        <end position="85"/>
    </location>
    <ligand>
        <name>substrate</name>
    </ligand>
</feature>
<evidence type="ECO:0000256" key="5">
    <source>
        <dbReference type="HAMAP-Rule" id="MF_00818"/>
    </source>
</evidence>
<accession>A0A0C1YPK6</accession>
<sequence>MPDQQYGDRAIAQAAFEPLEKWANQTDNAYTIHLEHPEFTALCPRSGYPDFGTIVVDYQPGDWVVELKAFKLYINSFRDQRISHEMVTNAIADRLWQELAPVGLRVIGDFTRRGGVKTVITVAKGDGSLFTPYTPNLL</sequence>
<protein>
    <recommendedName>
        <fullName evidence="5">NADPH-dependent 7-cyano-7-deazaguanine reductase</fullName>
        <ecNumber evidence="5">1.7.1.13</ecNumber>
    </recommendedName>
    <alternativeName>
        <fullName evidence="5">7-cyano-7-carbaguanine reductase</fullName>
    </alternativeName>
    <alternativeName>
        <fullName evidence="5">NADPH-dependent nitrile oxidoreductase</fullName>
    </alternativeName>
    <alternativeName>
        <fullName evidence="5">PreQ(0) reductase</fullName>
    </alternativeName>
</protein>
<feature type="active site" description="Thioimide intermediate" evidence="5">
    <location>
        <position position="43"/>
    </location>
</feature>
<evidence type="ECO:0000256" key="4">
    <source>
        <dbReference type="ARBA" id="ARBA00023002"/>
    </source>
</evidence>
<keyword evidence="1 5" id="KW-0963">Cytoplasm</keyword>
<dbReference type="NCBIfam" id="TIGR03139">
    <property type="entry name" value="QueF-II"/>
    <property type="match status" value="1"/>
</dbReference>
<feature type="active site" description="Proton donor" evidence="5">
    <location>
        <position position="50"/>
    </location>
</feature>
<reference evidence="6" key="2">
    <citation type="journal article" date="2015" name="Genome Announc.">
        <title>Draft Genome Sequence of Filamentous Marine Cyanobacterium Lyngbya confervoides Strain BDU141951.</title>
        <authorList>
            <person name="Chandrababunaidu M.M."/>
            <person name="Sen D."/>
            <person name="Tripathy S."/>
        </authorList>
    </citation>
    <scope>NUCLEOTIDE SEQUENCE</scope>
    <source>
        <strain evidence="6">BDU141951</strain>
    </source>
</reference>
<name>A0A0C1YPK6_9CYAN</name>
<dbReference type="HAMAP" id="MF_00818">
    <property type="entry name" value="QueF_type1"/>
    <property type="match status" value="1"/>
</dbReference>
<dbReference type="EMBL" id="JTHE02000002">
    <property type="protein sequence ID" value="NEV65992.1"/>
    <property type="molecule type" value="Genomic_DNA"/>
</dbReference>
<proteinExistence type="inferred from homology"/>
<dbReference type="GO" id="GO:0005737">
    <property type="term" value="C:cytoplasm"/>
    <property type="evidence" value="ECO:0007669"/>
    <property type="project" value="UniProtKB-SubCell"/>
</dbReference>
<reference evidence="6" key="1">
    <citation type="submission" date="2014-11" db="EMBL/GenBank/DDBJ databases">
        <authorList>
            <person name="Malar M.C."/>
            <person name="Sen D."/>
            <person name="Tripathy S."/>
        </authorList>
    </citation>
    <scope>NUCLEOTIDE SEQUENCE</scope>
    <source>
        <strain evidence="6">BDU141951</strain>
    </source>
</reference>
<dbReference type="Pfam" id="PF14489">
    <property type="entry name" value="QueF"/>
    <property type="match status" value="1"/>
</dbReference>
<evidence type="ECO:0000256" key="3">
    <source>
        <dbReference type="ARBA" id="ARBA00022857"/>
    </source>
</evidence>